<gene>
    <name evidence="1" type="ORF">T02_6431</name>
</gene>
<dbReference type="OrthoDB" id="10562112at2759"/>
<sequence length="126" mass="14506">MCFAQKDFNARLISRLKDISKFITKIRHLFSINEWLMNNVDGCGYEEINLSMIIDFNTKHTQGKKFQESKKERGKERDRDALRCDAFKTAVHAAFVDEIDTGLSVFTCASVPAFYALLPPSFRLAY</sequence>
<evidence type="ECO:0000313" key="1">
    <source>
        <dbReference type="EMBL" id="KRZ60213.1"/>
    </source>
</evidence>
<dbReference type="AlphaFoldDB" id="A0A0V1LL26"/>
<comment type="caution">
    <text evidence="1">The sequence shown here is derived from an EMBL/GenBank/DDBJ whole genome shotgun (WGS) entry which is preliminary data.</text>
</comment>
<accession>A0A0V1LL26</accession>
<dbReference type="EMBL" id="JYDW01000031">
    <property type="protein sequence ID" value="KRZ60213.1"/>
    <property type="molecule type" value="Genomic_DNA"/>
</dbReference>
<reference evidence="1 2" key="1">
    <citation type="submission" date="2015-05" db="EMBL/GenBank/DDBJ databases">
        <title>Evolution of Trichinella species and genotypes.</title>
        <authorList>
            <person name="Korhonen P.K."/>
            <person name="Edoardo P."/>
            <person name="Giuseppe L.R."/>
            <person name="Gasser R.B."/>
        </authorList>
    </citation>
    <scope>NUCLEOTIDE SEQUENCE [LARGE SCALE GENOMIC DNA]</scope>
    <source>
        <strain evidence="1">ISS10</strain>
    </source>
</reference>
<proteinExistence type="predicted"/>
<organism evidence="1 2">
    <name type="scientific">Trichinella nativa</name>
    <dbReference type="NCBI Taxonomy" id="6335"/>
    <lineage>
        <taxon>Eukaryota</taxon>
        <taxon>Metazoa</taxon>
        <taxon>Ecdysozoa</taxon>
        <taxon>Nematoda</taxon>
        <taxon>Enoplea</taxon>
        <taxon>Dorylaimia</taxon>
        <taxon>Trichinellida</taxon>
        <taxon>Trichinellidae</taxon>
        <taxon>Trichinella</taxon>
    </lineage>
</organism>
<name>A0A0V1LL26_9BILA</name>
<keyword evidence="2" id="KW-1185">Reference proteome</keyword>
<protein>
    <submittedName>
        <fullName evidence="1">Uncharacterized protein</fullName>
    </submittedName>
</protein>
<evidence type="ECO:0000313" key="2">
    <source>
        <dbReference type="Proteomes" id="UP000054721"/>
    </source>
</evidence>
<dbReference type="Proteomes" id="UP000054721">
    <property type="component" value="Unassembled WGS sequence"/>
</dbReference>